<proteinExistence type="predicted"/>
<protein>
    <submittedName>
        <fullName evidence="2">Uncharacterized protein</fullName>
    </submittedName>
</protein>
<dbReference type="EMBL" id="SPLM01000004">
    <property type="protein sequence ID" value="TMW67624.1"/>
    <property type="molecule type" value="Genomic_DNA"/>
</dbReference>
<organism evidence="2 3">
    <name type="scientific">Pythium oligandrum</name>
    <name type="common">Mycoparasitic fungus</name>
    <dbReference type="NCBI Taxonomy" id="41045"/>
    <lineage>
        <taxon>Eukaryota</taxon>
        <taxon>Sar</taxon>
        <taxon>Stramenopiles</taxon>
        <taxon>Oomycota</taxon>
        <taxon>Peronosporomycetes</taxon>
        <taxon>Pythiales</taxon>
        <taxon>Pythiaceae</taxon>
        <taxon>Pythium</taxon>
    </lineage>
</organism>
<keyword evidence="3" id="KW-1185">Reference proteome</keyword>
<evidence type="ECO:0000313" key="2">
    <source>
        <dbReference type="EMBL" id="TMW67624.1"/>
    </source>
</evidence>
<keyword evidence="1" id="KW-0175">Coiled coil</keyword>
<feature type="coiled-coil region" evidence="1">
    <location>
        <begin position="153"/>
        <end position="180"/>
    </location>
</feature>
<dbReference type="OrthoDB" id="165381at2759"/>
<dbReference type="Proteomes" id="UP000794436">
    <property type="component" value="Unassembled WGS sequence"/>
</dbReference>
<evidence type="ECO:0000313" key="3">
    <source>
        <dbReference type="Proteomes" id="UP000794436"/>
    </source>
</evidence>
<accession>A0A8K1CQX9</accession>
<dbReference type="PROSITE" id="PS50096">
    <property type="entry name" value="IQ"/>
    <property type="match status" value="1"/>
</dbReference>
<comment type="caution">
    <text evidence="2">The sequence shown here is derived from an EMBL/GenBank/DDBJ whole genome shotgun (WGS) entry which is preliminary data.</text>
</comment>
<gene>
    <name evidence="2" type="ORF">Poli38472_011244</name>
</gene>
<dbReference type="AlphaFoldDB" id="A0A8K1CQX9"/>
<name>A0A8K1CQX9_PYTOL</name>
<evidence type="ECO:0000256" key="1">
    <source>
        <dbReference type="SAM" id="Coils"/>
    </source>
</evidence>
<sequence>MQWYRLSEVRRSVAVESHWKRCLKHVLRCISWKSHDQVEVEFPIQFRQARMLIFRTFAIFYGLLSVRLQTDLSLKLVFVNARSSQKISLILPEKQIVSCLGEYRDKLTMASTRKVFYAQVCEKLFFEYTSRGYELLFPGVKAKGIHRRHPLEVSVLEKHQEELEQEHQRLRLAMSQCVEQAAIIARRRMEQYHERMRRLKKIRQQQAVRKIQAHSRTLIAKIQFRRQQDEQRRMSQLENFAAQVIQHHVRKRTELERQLRLRQIKHRDTHGTRFRFACRINGSFLLVLVTLDEIDRATNSVDCNVSVVHPVTSQAALTRVPYEELMQLTGEASLSHWSRRDIVEALVRHHLNVFRSAKHRVLVVTTV</sequence>
<reference evidence="2" key="1">
    <citation type="submission" date="2019-03" db="EMBL/GenBank/DDBJ databases">
        <title>Long read genome sequence of the mycoparasitic Pythium oligandrum ATCC 38472 isolated from sugarbeet rhizosphere.</title>
        <authorList>
            <person name="Gaulin E."/>
        </authorList>
    </citation>
    <scope>NUCLEOTIDE SEQUENCE</scope>
    <source>
        <strain evidence="2">ATCC 38472_TT</strain>
    </source>
</reference>